<dbReference type="GO" id="GO:0006954">
    <property type="term" value="P:inflammatory response"/>
    <property type="evidence" value="ECO:0007669"/>
    <property type="project" value="UniProtKB-KW"/>
</dbReference>
<dbReference type="PANTHER" id="PTHR24365:SF522">
    <property type="entry name" value="LOW QUALITY PROTEIN: TOLL-LIKE RECEPTOR 13-RELATED"/>
    <property type="match status" value="1"/>
</dbReference>
<evidence type="ECO:0000256" key="10">
    <source>
        <dbReference type="ARBA" id="ARBA00023136"/>
    </source>
</evidence>
<dbReference type="PROSITE" id="PS50104">
    <property type="entry name" value="TIR"/>
    <property type="match status" value="1"/>
</dbReference>
<keyword evidence="6" id="KW-0732">Signal</keyword>
<dbReference type="SMART" id="SM00369">
    <property type="entry name" value="LRR_TYP"/>
    <property type="match status" value="10"/>
</dbReference>
<dbReference type="GO" id="GO:0038023">
    <property type="term" value="F:signaling receptor activity"/>
    <property type="evidence" value="ECO:0007669"/>
    <property type="project" value="TreeGrafter"/>
</dbReference>
<organism evidence="16 17">
    <name type="scientific">Poecilia formosa</name>
    <name type="common">Amazon molly</name>
    <name type="synonym">Limia formosa</name>
    <dbReference type="NCBI Taxonomy" id="48698"/>
    <lineage>
        <taxon>Eukaryota</taxon>
        <taxon>Metazoa</taxon>
        <taxon>Chordata</taxon>
        <taxon>Craniata</taxon>
        <taxon>Vertebrata</taxon>
        <taxon>Euteleostomi</taxon>
        <taxon>Actinopterygii</taxon>
        <taxon>Neopterygii</taxon>
        <taxon>Teleostei</taxon>
        <taxon>Neoteleostei</taxon>
        <taxon>Acanthomorphata</taxon>
        <taxon>Ovalentaria</taxon>
        <taxon>Atherinomorphae</taxon>
        <taxon>Cyprinodontiformes</taxon>
        <taxon>Poeciliidae</taxon>
        <taxon>Poeciliinae</taxon>
        <taxon>Poecilia</taxon>
    </lineage>
</organism>
<keyword evidence="4" id="KW-0433">Leucine-rich repeat</keyword>
<dbReference type="GeneTree" id="ENSGT00940000163999"/>
<feature type="domain" description="TIR" evidence="15">
    <location>
        <begin position="791"/>
        <end position="932"/>
    </location>
</feature>
<evidence type="ECO:0000256" key="4">
    <source>
        <dbReference type="ARBA" id="ARBA00022614"/>
    </source>
</evidence>
<evidence type="ECO:0000256" key="5">
    <source>
        <dbReference type="ARBA" id="ARBA00022692"/>
    </source>
</evidence>
<dbReference type="GO" id="GO:0002224">
    <property type="term" value="P:toll-like receptor signaling pathway"/>
    <property type="evidence" value="ECO:0007669"/>
    <property type="project" value="TreeGrafter"/>
</dbReference>
<proteinExistence type="inferred from homology"/>
<reference evidence="16" key="2">
    <citation type="submission" date="2025-08" db="UniProtKB">
        <authorList>
            <consortium name="Ensembl"/>
        </authorList>
    </citation>
    <scope>IDENTIFICATION</scope>
</reference>
<dbReference type="AlphaFoldDB" id="A0A096LZU4"/>
<evidence type="ECO:0000313" key="17">
    <source>
        <dbReference type="Proteomes" id="UP000028760"/>
    </source>
</evidence>
<evidence type="ECO:0000256" key="14">
    <source>
        <dbReference type="SAM" id="Phobius"/>
    </source>
</evidence>
<dbReference type="Gene3D" id="3.40.50.10140">
    <property type="entry name" value="Toll/interleukin-1 receptor homology (TIR) domain"/>
    <property type="match status" value="1"/>
</dbReference>
<dbReference type="Gene3D" id="3.80.10.10">
    <property type="entry name" value="Ribonuclease Inhibitor"/>
    <property type="match status" value="3"/>
</dbReference>
<dbReference type="InterPro" id="IPR035897">
    <property type="entry name" value="Toll_tir_struct_dom_sf"/>
</dbReference>
<name>A0A096LZU4_POEFO</name>
<evidence type="ECO:0000256" key="3">
    <source>
        <dbReference type="ARBA" id="ARBA00022588"/>
    </source>
</evidence>
<dbReference type="eggNOG" id="KOG4641">
    <property type="taxonomic scope" value="Eukaryota"/>
</dbReference>
<keyword evidence="17" id="KW-1185">Reference proteome</keyword>
<dbReference type="Pfam" id="PF13855">
    <property type="entry name" value="LRR_8"/>
    <property type="match status" value="2"/>
</dbReference>
<protein>
    <recommendedName>
        <fullName evidence="15">TIR domain-containing protein</fullName>
    </recommendedName>
</protein>
<evidence type="ECO:0000259" key="15">
    <source>
        <dbReference type="PROSITE" id="PS50104"/>
    </source>
</evidence>
<dbReference type="InterPro" id="IPR001611">
    <property type="entry name" value="Leu-rich_rpt"/>
</dbReference>
<evidence type="ECO:0000256" key="7">
    <source>
        <dbReference type="ARBA" id="ARBA00022737"/>
    </source>
</evidence>
<evidence type="ECO:0000256" key="8">
    <source>
        <dbReference type="ARBA" id="ARBA00022859"/>
    </source>
</evidence>
<keyword evidence="8" id="KW-0391">Immunity</keyword>
<dbReference type="SUPFAM" id="SSF52058">
    <property type="entry name" value="L domain-like"/>
    <property type="match status" value="2"/>
</dbReference>
<evidence type="ECO:0000256" key="6">
    <source>
        <dbReference type="ARBA" id="ARBA00022729"/>
    </source>
</evidence>
<comment type="similarity">
    <text evidence="2">Belongs to the Toll-like receptor family.</text>
</comment>
<dbReference type="InterPro" id="IPR003591">
    <property type="entry name" value="Leu-rich_rpt_typical-subtyp"/>
</dbReference>
<dbReference type="Pfam" id="PF23598">
    <property type="entry name" value="LRR_14"/>
    <property type="match status" value="1"/>
</dbReference>
<dbReference type="STRING" id="48698.ENSPFOP00000024685"/>
<dbReference type="Ensembl" id="ENSPFOT00000027239.1">
    <property type="protein sequence ID" value="ENSPFOP00000024685.1"/>
    <property type="gene ID" value="ENSPFOG00000011053.2"/>
</dbReference>
<evidence type="ECO:0000256" key="12">
    <source>
        <dbReference type="ARBA" id="ARBA00023180"/>
    </source>
</evidence>
<dbReference type="FunFam" id="3.40.50.10140:FF:000001">
    <property type="entry name" value="Toll-like receptor 2"/>
    <property type="match status" value="1"/>
</dbReference>
<evidence type="ECO:0000256" key="2">
    <source>
        <dbReference type="ARBA" id="ARBA00009634"/>
    </source>
</evidence>
<evidence type="ECO:0000256" key="9">
    <source>
        <dbReference type="ARBA" id="ARBA00022989"/>
    </source>
</evidence>
<evidence type="ECO:0000256" key="13">
    <source>
        <dbReference type="ARBA" id="ARBA00023198"/>
    </source>
</evidence>
<dbReference type="EMBL" id="AYCK01011409">
    <property type="status" value="NOT_ANNOTATED_CDS"/>
    <property type="molecule type" value="Genomic_DNA"/>
</dbReference>
<keyword evidence="12" id="KW-0325">Glycoprotein</keyword>
<feature type="transmembrane region" description="Helical" evidence="14">
    <location>
        <begin position="31"/>
        <end position="54"/>
    </location>
</feature>
<keyword evidence="9 14" id="KW-1133">Transmembrane helix</keyword>
<keyword evidence="7" id="KW-0677">Repeat</keyword>
<comment type="subcellular location">
    <subcellularLocation>
        <location evidence="1">Membrane</location>
        <topology evidence="1">Single-pass type I membrane protein</topology>
    </subcellularLocation>
</comment>
<evidence type="ECO:0000256" key="11">
    <source>
        <dbReference type="ARBA" id="ARBA00023170"/>
    </source>
</evidence>
<keyword evidence="13" id="KW-0395">Inflammatory response</keyword>
<keyword evidence="11" id="KW-0675">Receptor</keyword>
<evidence type="ECO:0000313" key="16">
    <source>
        <dbReference type="Ensembl" id="ENSPFOP00000024685.1"/>
    </source>
</evidence>
<dbReference type="SMART" id="SM00365">
    <property type="entry name" value="LRR_SD22"/>
    <property type="match status" value="4"/>
</dbReference>
<evidence type="ECO:0000256" key="1">
    <source>
        <dbReference type="ARBA" id="ARBA00004479"/>
    </source>
</evidence>
<reference evidence="17" key="1">
    <citation type="submission" date="2013-10" db="EMBL/GenBank/DDBJ databases">
        <authorList>
            <person name="Schartl M."/>
            <person name="Warren W."/>
        </authorList>
    </citation>
    <scope>NUCLEOTIDE SEQUENCE [LARGE SCALE GENOMIC DNA]</scope>
    <source>
        <strain evidence="17">female</strain>
    </source>
</reference>
<dbReference type="SUPFAM" id="SSF52200">
    <property type="entry name" value="Toll/Interleukin receptor TIR domain"/>
    <property type="match status" value="1"/>
</dbReference>
<keyword evidence="10 14" id="KW-0472">Membrane</keyword>
<dbReference type="PROSITE" id="PS51450">
    <property type="entry name" value="LRR"/>
    <property type="match status" value="3"/>
</dbReference>
<dbReference type="Pfam" id="PF01582">
    <property type="entry name" value="TIR"/>
    <property type="match status" value="1"/>
</dbReference>
<dbReference type="InterPro" id="IPR000157">
    <property type="entry name" value="TIR_dom"/>
</dbReference>
<reference evidence="16" key="3">
    <citation type="submission" date="2025-09" db="UniProtKB">
        <authorList>
            <consortium name="Ensembl"/>
        </authorList>
    </citation>
    <scope>IDENTIFICATION</scope>
</reference>
<dbReference type="PRINTS" id="PR00019">
    <property type="entry name" value="LEURICHRPT"/>
</dbReference>
<dbReference type="GO" id="GO:0045087">
    <property type="term" value="P:innate immune response"/>
    <property type="evidence" value="ECO:0007669"/>
    <property type="project" value="UniProtKB-KW"/>
</dbReference>
<dbReference type="GO" id="GO:0005886">
    <property type="term" value="C:plasma membrane"/>
    <property type="evidence" value="ECO:0007669"/>
    <property type="project" value="TreeGrafter"/>
</dbReference>
<dbReference type="Proteomes" id="UP000028760">
    <property type="component" value="Unassembled WGS sequence"/>
</dbReference>
<dbReference type="InterPro" id="IPR055414">
    <property type="entry name" value="LRR_R13L4/SHOC2-like"/>
</dbReference>
<accession>A0A096LZU4</accession>
<keyword evidence="5 14" id="KW-0812">Transmembrane</keyword>
<dbReference type="InterPro" id="IPR032675">
    <property type="entry name" value="LRR_dom_sf"/>
</dbReference>
<sequence length="951" mass="109122">MGDPNQSVILPLHFSFAGDDLQINMASINTLSLYFILNLFFLLLPVNPLLAFSLKNCTILYKENISADVSVDCRSMNFVTVPDYIPKNTSSIQLGDNQLLSINRKDFHGMSKLVNLNLTVNKIAYVEQGSFIDLVLLETLDMGNNKLTSLTANMFEGLSNLTVLVLSRNKIQHIHESAFQCLTSLQTLDIAFIPLQKVAEILPVFHLPQLLTLNLKYINFTTFDTKDLPLNLSLSLKVLEISNSNLKILSIIGKISPYLQTVDVLLTDSVKWVLFDKSLLKNITSLDVAVASDFFDVIHKVLESLERLRDIKFECVDNWIEKGLLPAVCKIQTLRKLTISQSHFHNFTTDLVSCAQLRELNLEDTFMDKLSKGSMQSMMQLRFLNLGYNFLTEVPGDIRSLSTLEILIMSANDMYGLKCDDFSNTTGLKELYLNINHITKLERCITENLVNLKVLDMSNNKLKEFGDSFKISLQKLEALDISHNPIRYLETDVFQYLKSLKELKVETYHFVDVPYFSGLENIQNVTIYLHTDRTFQSLQSNNDKPFSDVNTMKQLTLIGSSNTQWVPFNTIREMLRAYGDLGTVTVLNIYINYYEVETFELNLQLKSLTLSSTDLSYLSSKFFLPLPNLQHLDLSMSKLRSLDFLVQANLSALRYLNLTDNEISVINETVFQSLPSLRFLALDNNPFSCECSNAGFIHWVVTNPQTQVVNAHQYKCFFPVDKQEALLLEFDVQSCRDDGSFLYFISSSCLVALTLLSSFVYHFLRWHLTYTFHLFWAFLYDSRKGRKKDPHRFDAFVSYNVRDEGWVYREMLPVLEGEQGWRLCLHHRDFQPGKPIIENITDAIYGSRKTICVISRSYLQSEWCSREIQMASFRLFDEKKDVLILLFLEEIPSYHLAPYYRMRKLVKKRTYLSWPQAAQHPGVFWQNVQRALQAGGALTENTDPLTGPAGI</sequence>
<dbReference type="SMART" id="SM00255">
    <property type="entry name" value="TIR"/>
    <property type="match status" value="1"/>
</dbReference>
<keyword evidence="3" id="KW-0399">Innate immunity</keyword>
<dbReference type="PANTHER" id="PTHR24365">
    <property type="entry name" value="TOLL-LIKE RECEPTOR"/>
    <property type="match status" value="1"/>
</dbReference>